<reference evidence="1 2" key="1">
    <citation type="submission" date="2016-10" db="EMBL/GenBank/DDBJ databases">
        <authorList>
            <person name="de Groot N.N."/>
        </authorList>
    </citation>
    <scope>NUCLEOTIDE SEQUENCE [LARGE SCALE GENOMIC DNA]</scope>
    <source>
        <strain evidence="1 2">CGMCC 1.11156</strain>
    </source>
</reference>
<dbReference type="AlphaFoldDB" id="A0A1I3KIP1"/>
<organism evidence="1 2">
    <name type="scientific">Nocardioides psychrotolerans</name>
    <dbReference type="NCBI Taxonomy" id="1005945"/>
    <lineage>
        <taxon>Bacteria</taxon>
        <taxon>Bacillati</taxon>
        <taxon>Actinomycetota</taxon>
        <taxon>Actinomycetes</taxon>
        <taxon>Propionibacteriales</taxon>
        <taxon>Nocardioidaceae</taxon>
        <taxon>Nocardioides</taxon>
    </lineage>
</organism>
<accession>A0A1I3KIP1</accession>
<name>A0A1I3KIP1_9ACTN</name>
<proteinExistence type="predicted"/>
<evidence type="ECO:0000313" key="1">
    <source>
        <dbReference type="EMBL" id="SFI72284.1"/>
    </source>
</evidence>
<evidence type="ECO:0000313" key="2">
    <source>
        <dbReference type="Proteomes" id="UP000198649"/>
    </source>
</evidence>
<dbReference type="InterPro" id="IPR003849">
    <property type="entry name" value="Preprotein_translocase_YajC"/>
</dbReference>
<dbReference type="Pfam" id="PF02699">
    <property type="entry name" value="YajC"/>
    <property type="match status" value="1"/>
</dbReference>
<dbReference type="EMBL" id="FOQG01000012">
    <property type="protein sequence ID" value="SFI72284.1"/>
    <property type="molecule type" value="Genomic_DNA"/>
</dbReference>
<keyword evidence="2" id="KW-1185">Reference proteome</keyword>
<sequence length="62" mass="6464">MQSALSVGDEVMLTSGVYGTLRELNDDRVGVEIAPGVVIHVARGAVGTVTQPELGEAEPEEN</sequence>
<gene>
    <name evidence="1" type="ORF">SAMN05216561_11254</name>
</gene>
<protein>
    <submittedName>
        <fullName evidence="1">Preprotein translocase subunit YajC</fullName>
    </submittedName>
</protein>
<dbReference type="STRING" id="1005945.SAMN05216561_11254"/>
<dbReference type="Proteomes" id="UP000198649">
    <property type="component" value="Unassembled WGS sequence"/>
</dbReference>
<dbReference type="SMART" id="SM01323">
    <property type="entry name" value="YajC"/>
    <property type="match status" value="1"/>
</dbReference>